<sequence length="495" mass="54824">MLKLTRRAALLGGGAWLGAWATRRSATELPNTAGTISLAPTDTPNTLNDASGLSQTPVFRHITLQDDPGETLITALRREITEAAAEGRPVNVSAARHSMGGHAIPRDGHAITYDNGGVEVDTAERVMQVHAGARWGQVIAALDPVGFGPKVMQSNNDFAVAATFCVNAHGWPVRMGPMGSTVRSFDMVLPDGELVTCSRTHNVDLFGMTMGGYGLTGAITRMQVEVARNQRLKPQFDEMPATELGSRFMAALADDQISMAYGRLNVDRGAFFEHALLITYRPSGDQDDLPAAEGSGLTARMARHVYRTQLGSERTKRFRWWTETRLGPMLGGGRVTRNSLLNEPVITLDDRDPLRTDILHEYFVSPDRFADFVTTCREVIPASYQPFLNVTLRFVDADPDSWLPYAQTPRIAAVMSFSQEMTQRAEADMQRITRELIYRVLEIGGTYYLPYRPHATIGQFSDAYPRARVFAAAKRQIDPKLTFRNALWDTYLEPL</sequence>
<dbReference type="RefSeq" id="WP_263046803.1">
    <property type="nucleotide sequence ID" value="NZ_CP106738.1"/>
</dbReference>
<dbReference type="Pfam" id="PF01565">
    <property type="entry name" value="FAD_binding_4"/>
    <property type="match status" value="1"/>
</dbReference>
<evidence type="ECO:0000256" key="4">
    <source>
        <dbReference type="ARBA" id="ARBA00023002"/>
    </source>
</evidence>
<comment type="similarity">
    <text evidence="1">Belongs to the oxygen-dependent FAD-linked oxidoreductase family.</text>
</comment>
<evidence type="ECO:0000313" key="6">
    <source>
        <dbReference type="EMBL" id="UXX81628.1"/>
    </source>
</evidence>
<dbReference type="InterPro" id="IPR006094">
    <property type="entry name" value="Oxid_FAD_bind_N"/>
</dbReference>
<dbReference type="InterPro" id="IPR016164">
    <property type="entry name" value="FAD-linked_Oxase-like_C"/>
</dbReference>
<evidence type="ECO:0000259" key="5">
    <source>
        <dbReference type="PROSITE" id="PS51387"/>
    </source>
</evidence>
<dbReference type="Gene3D" id="3.30.465.10">
    <property type="match status" value="1"/>
</dbReference>
<reference evidence="6" key="1">
    <citation type="submission" date="2022-10" db="EMBL/GenBank/DDBJ databases">
        <title>Roseovarius pelagicus sp. nov., isolated from Arctic seawater.</title>
        <authorList>
            <person name="Hong Y.W."/>
            <person name="Hwang C.Y."/>
        </authorList>
    </citation>
    <scope>NUCLEOTIDE SEQUENCE</scope>
    <source>
        <strain evidence="6">HL-MP18</strain>
    </source>
</reference>
<dbReference type="EMBL" id="CP106738">
    <property type="protein sequence ID" value="UXX81628.1"/>
    <property type="molecule type" value="Genomic_DNA"/>
</dbReference>
<dbReference type="PROSITE" id="PS51387">
    <property type="entry name" value="FAD_PCMH"/>
    <property type="match status" value="1"/>
</dbReference>
<dbReference type="InterPro" id="IPR050432">
    <property type="entry name" value="FAD-linked_Oxidoreductases_BP"/>
</dbReference>
<dbReference type="SUPFAM" id="SSF55103">
    <property type="entry name" value="FAD-linked oxidases, C-terminal domain"/>
    <property type="match status" value="1"/>
</dbReference>
<evidence type="ECO:0000313" key="7">
    <source>
        <dbReference type="Proteomes" id="UP001064087"/>
    </source>
</evidence>
<evidence type="ECO:0000256" key="2">
    <source>
        <dbReference type="ARBA" id="ARBA00022630"/>
    </source>
</evidence>
<organism evidence="6 7">
    <name type="scientific">Roseovarius pelagicus</name>
    <dbReference type="NCBI Taxonomy" id="2980108"/>
    <lineage>
        <taxon>Bacteria</taxon>
        <taxon>Pseudomonadati</taxon>
        <taxon>Pseudomonadota</taxon>
        <taxon>Alphaproteobacteria</taxon>
        <taxon>Rhodobacterales</taxon>
        <taxon>Roseobacteraceae</taxon>
        <taxon>Roseovarius</taxon>
    </lineage>
</organism>
<gene>
    <name evidence="6" type="ORF">N7U68_10805</name>
</gene>
<keyword evidence="7" id="KW-1185">Reference proteome</keyword>
<dbReference type="InterPro" id="IPR036318">
    <property type="entry name" value="FAD-bd_PCMH-like_sf"/>
</dbReference>
<dbReference type="InterPro" id="IPR016169">
    <property type="entry name" value="FAD-bd_PCMH_sub2"/>
</dbReference>
<keyword evidence="2" id="KW-0285">Flavoprotein</keyword>
<dbReference type="Proteomes" id="UP001064087">
    <property type="component" value="Chromosome"/>
</dbReference>
<evidence type="ECO:0000256" key="1">
    <source>
        <dbReference type="ARBA" id="ARBA00005466"/>
    </source>
</evidence>
<dbReference type="SUPFAM" id="SSF56176">
    <property type="entry name" value="FAD-binding/transporter-associated domain-like"/>
    <property type="match status" value="1"/>
</dbReference>
<name>A0ABY6D980_9RHOB</name>
<proteinExistence type="inferred from homology"/>
<dbReference type="InterPro" id="IPR016166">
    <property type="entry name" value="FAD-bd_PCMH"/>
</dbReference>
<keyword evidence="4" id="KW-0560">Oxidoreductase</keyword>
<evidence type="ECO:0000256" key="3">
    <source>
        <dbReference type="ARBA" id="ARBA00022827"/>
    </source>
</evidence>
<feature type="domain" description="FAD-binding PCMH-type" evidence="5">
    <location>
        <begin position="64"/>
        <end position="229"/>
    </location>
</feature>
<protein>
    <submittedName>
        <fullName evidence="6">FAD-binding oxidoreductase</fullName>
    </submittedName>
</protein>
<dbReference type="PANTHER" id="PTHR13878:SF53">
    <property type="entry name" value="CYTOKININ DEHYDROGENASE 6"/>
    <property type="match status" value="1"/>
</dbReference>
<dbReference type="PANTHER" id="PTHR13878">
    <property type="entry name" value="GULONOLACTONE OXIDASE"/>
    <property type="match status" value="1"/>
</dbReference>
<accession>A0ABY6D980</accession>
<keyword evidence="3" id="KW-0274">FAD</keyword>